<dbReference type="GO" id="GO:0016407">
    <property type="term" value="F:acetyltransferase activity"/>
    <property type="evidence" value="ECO:0007669"/>
    <property type="project" value="InterPro"/>
</dbReference>
<dbReference type="InterPro" id="IPR051159">
    <property type="entry name" value="Hexapeptide_acetyltransf"/>
</dbReference>
<evidence type="ECO:0000256" key="1">
    <source>
        <dbReference type="ARBA" id="ARBA00007274"/>
    </source>
</evidence>
<dbReference type="PANTHER" id="PTHR23416">
    <property type="entry name" value="SIALIC ACID SYNTHASE-RELATED"/>
    <property type="match status" value="1"/>
</dbReference>
<keyword evidence="3 9" id="KW-0808">Transferase</keyword>
<evidence type="ECO:0000256" key="6">
    <source>
        <dbReference type="ARBA" id="ARBA00055587"/>
    </source>
</evidence>
<dbReference type="InterPro" id="IPR018357">
    <property type="entry name" value="Hexapep_transf_CS"/>
</dbReference>
<gene>
    <name evidence="9" type="primary">maa_1</name>
    <name evidence="9" type="ORF">SB6408_00333</name>
</gene>
<keyword evidence="2" id="KW-0536">Nodulation</keyword>
<dbReference type="Pfam" id="PF00132">
    <property type="entry name" value="Hexapep"/>
    <property type="match status" value="1"/>
</dbReference>
<dbReference type="PANTHER" id="PTHR23416:SF23">
    <property type="entry name" value="ACETYLTRANSFERASE C18B11.09C-RELATED"/>
    <property type="match status" value="1"/>
</dbReference>
<evidence type="ECO:0000256" key="4">
    <source>
        <dbReference type="ARBA" id="ARBA00022737"/>
    </source>
</evidence>
<dbReference type="Pfam" id="PF12464">
    <property type="entry name" value="Mac"/>
    <property type="match status" value="1"/>
</dbReference>
<dbReference type="InterPro" id="IPR001451">
    <property type="entry name" value="Hexapep"/>
</dbReference>
<evidence type="ECO:0000256" key="3">
    <source>
        <dbReference type="ARBA" id="ARBA00022679"/>
    </source>
</evidence>
<evidence type="ECO:0000259" key="8">
    <source>
        <dbReference type="SMART" id="SM01266"/>
    </source>
</evidence>
<dbReference type="InterPro" id="IPR024688">
    <property type="entry name" value="Mac_dom"/>
</dbReference>
<dbReference type="GO" id="GO:0005829">
    <property type="term" value="C:cytosol"/>
    <property type="evidence" value="ECO:0007669"/>
    <property type="project" value="TreeGrafter"/>
</dbReference>
<organism evidence="9 10">
    <name type="scientific">Klebsiella spallanzanii</name>
    <dbReference type="NCBI Taxonomy" id="2587528"/>
    <lineage>
        <taxon>Bacteria</taxon>
        <taxon>Pseudomonadati</taxon>
        <taxon>Pseudomonadota</taxon>
        <taxon>Gammaproteobacteria</taxon>
        <taxon>Enterobacterales</taxon>
        <taxon>Enterobacteriaceae</taxon>
        <taxon>Klebsiella/Raoultella group</taxon>
        <taxon>Klebsiella</taxon>
    </lineage>
</organism>
<accession>A0A564HG11</accession>
<evidence type="ECO:0000256" key="7">
    <source>
        <dbReference type="ARBA" id="ARBA00067695"/>
    </source>
</evidence>
<dbReference type="Proteomes" id="UP000318370">
    <property type="component" value="Unassembled WGS sequence"/>
</dbReference>
<dbReference type="Gene3D" id="2.160.10.10">
    <property type="entry name" value="Hexapeptide repeat proteins"/>
    <property type="match status" value="1"/>
</dbReference>
<dbReference type="InterPro" id="IPR011004">
    <property type="entry name" value="Trimer_LpxA-like_sf"/>
</dbReference>
<feature type="domain" description="Maltose/galactoside acetyltransferase" evidence="8">
    <location>
        <begin position="19"/>
        <end position="69"/>
    </location>
</feature>
<protein>
    <recommendedName>
        <fullName evidence="7">Nodulation protein L</fullName>
    </recommendedName>
</protein>
<dbReference type="SMART" id="SM01266">
    <property type="entry name" value="Mac"/>
    <property type="match status" value="1"/>
</dbReference>
<dbReference type="EMBL" id="CABGHF010000001">
    <property type="protein sequence ID" value="VUS30808.1"/>
    <property type="molecule type" value="Genomic_DNA"/>
</dbReference>
<reference evidence="9 10" key="1">
    <citation type="submission" date="2019-07" db="EMBL/GenBank/DDBJ databases">
        <authorList>
            <person name="Brisse S."/>
            <person name="Rodrigues C."/>
            <person name="Thorpe H."/>
        </authorList>
    </citation>
    <scope>NUCLEOTIDE SEQUENCE [LARGE SCALE GENOMIC DNA]</scope>
    <source>
        <strain evidence="9">SB6408</strain>
    </source>
</reference>
<evidence type="ECO:0000313" key="9">
    <source>
        <dbReference type="EMBL" id="VUS30808.1"/>
    </source>
</evidence>
<dbReference type="FunFam" id="2.160.10.10:FF:000025">
    <property type="entry name" value="Hexapeptide-repeat containing-acetyltransferase"/>
    <property type="match status" value="1"/>
</dbReference>
<evidence type="ECO:0000256" key="5">
    <source>
        <dbReference type="ARBA" id="ARBA00023315"/>
    </source>
</evidence>
<comment type="function">
    <text evidence="6">Acetyltransferase implicated in the O-acetylation of Nod factors.</text>
</comment>
<dbReference type="AlphaFoldDB" id="A0A564HG11"/>
<dbReference type="RefSeq" id="WP_185931825.1">
    <property type="nucleotide sequence ID" value="NZ_CABGHF010000001.1"/>
</dbReference>
<evidence type="ECO:0000313" key="10">
    <source>
        <dbReference type="Proteomes" id="UP000318370"/>
    </source>
</evidence>
<dbReference type="CDD" id="cd03357">
    <property type="entry name" value="LbH_MAT_GAT"/>
    <property type="match status" value="1"/>
</dbReference>
<proteinExistence type="inferred from homology"/>
<dbReference type="PROSITE" id="PS00101">
    <property type="entry name" value="HEXAPEP_TRANSFERASES"/>
    <property type="match status" value="1"/>
</dbReference>
<keyword evidence="4" id="KW-0677">Repeat</keyword>
<evidence type="ECO:0000256" key="2">
    <source>
        <dbReference type="ARBA" id="ARBA00022458"/>
    </source>
</evidence>
<dbReference type="SUPFAM" id="SSF51161">
    <property type="entry name" value="Trimeric LpxA-like enzymes"/>
    <property type="match status" value="1"/>
</dbReference>
<sequence length="195" mass="21108">MNEKLPPCADAGVERISLKDGDYFFPAEPAIKADSLRTKSLLHRFNHTDPIETGTRLRLMKELLPECGEGVSVTTPFHCSRGYNIRAGKNFYCNVGCVILDLTDVTIGNDVQLGPQVNIYTVSHPINPGHRSTGIEYVQPVTIGDRVWIGGKSVILPGVKIGNDAVIAAGSVVTRDIPDRVIAGGVPARVLKHIQ</sequence>
<dbReference type="GO" id="GO:0008374">
    <property type="term" value="F:O-acyltransferase activity"/>
    <property type="evidence" value="ECO:0007669"/>
    <property type="project" value="TreeGrafter"/>
</dbReference>
<name>A0A564HG11_9ENTR</name>
<comment type="similarity">
    <text evidence="1">Belongs to the transferase hexapeptide repeat family.</text>
</comment>
<keyword evidence="5" id="KW-0012">Acyltransferase</keyword>